<dbReference type="RefSeq" id="WP_068706361.1">
    <property type="nucleotide sequence ID" value="NZ_BDCR01000004.1"/>
</dbReference>
<dbReference type="PANTHER" id="PTHR30349">
    <property type="entry name" value="PHAGE INTEGRASE-RELATED"/>
    <property type="match status" value="1"/>
</dbReference>
<evidence type="ECO:0000259" key="4">
    <source>
        <dbReference type="PROSITE" id="PS51898"/>
    </source>
</evidence>
<keyword evidence="6" id="KW-1185">Reference proteome</keyword>
<evidence type="ECO:0000313" key="6">
    <source>
        <dbReference type="Proteomes" id="UP000076586"/>
    </source>
</evidence>
<dbReference type="GO" id="GO:0015074">
    <property type="term" value="P:DNA integration"/>
    <property type="evidence" value="ECO:0007669"/>
    <property type="project" value="InterPro"/>
</dbReference>
<reference evidence="6" key="2">
    <citation type="journal article" date="2017" name="Genome Announc.">
        <title>Draft genome sequence of Paludibacter jiangxiensis NM7(T), a propionate-producing fermentative bacterium.</title>
        <authorList>
            <person name="Qiu Y.-L."/>
            <person name="Tourlousse D.M."/>
            <person name="Matsuura N."/>
            <person name="Ohashi A."/>
            <person name="Sekiguchi Y."/>
        </authorList>
    </citation>
    <scope>NUCLEOTIDE SEQUENCE [LARGE SCALE GENOMIC DNA]</scope>
    <source>
        <strain evidence="6">NM7</strain>
    </source>
</reference>
<dbReference type="Gene3D" id="1.10.443.10">
    <property type="entry name" value="Intergrase catalytic core"/>
    <property type="match status" value="1"/>
</dbReference>
<organism evidence="5 6">
    <name type="scientific">Paludibacter jiangxiensis</name>
    <dbReference type="NCBI Taxonomy" id="681398"/>
    <lineage>
        <taxon>Bacteria</taxon>
        <taxon>Pseudomonadati</taxon>
        <taxon>Bacteroidota</taxon>
        <taxon>Bacteroidia</taxon>
        <taxon>Bacteroidales</taxon>
        <taxon>Paludibacteraceae</taxon>
        <taxon>Paludibacter</taxon>
    </lineage>
</organism>
<dbReference type="Pfam" id="PF00589">
    <property type="entry name" value="Phage_integrase"/>
    <property type="match status" value="1"/>
</dbReference>
<dbReference type="PROSITE" id="PS51898">
    <property type="entry name" value="TYR_RECOMBINASE"/>
    <property type="match status" value="1"/>
</dbReference>
<keyword evidence="3" id="KW-0233">DNA recombination</keyword>
<proteinExistence type="inferred from homology"/>
<comment type="similarity">
    <text evidence="1">Belongs to the 'phage' integrase family.</text>
</comment>
<feature type="domain" description="Tyr recombinase" evidence="4">
    <location>
        <begin position="206"/>
        <end position="383"/>
    </location>
</feature>
<protein>
    <submittedName>
        <fullName evidence="5">Site-specific recombinase XerD</fullName>
    </submittedName>
</protein>
<evidence type="ECO:0000256" key="3">
    <source>
        <dbReference type="ARBA" id="ARBA00023172"/>
    </source>
</evidence>
<dbReference type="PANTHER" id="PTHR30349:SF64">
    <property type="entry name" value="PROPHAGE INTEGRASE INTD-RELATED"/>
    <property type="match status" value="1"/>
</dbReference>
<dbReference type="SUPFAM" id="SSF56349">
    <property type="entry name" value="DNA breaking-rejoining enzymes"/>
    <property type="match status" value="1"/>
</dbReference>
<dbReference type="STRING" id="681398.PJIAN_4900"/>
<dbReference type="Gene3D" id="1.10.150.130">
    <property type="match status" value="1"/>
</dbReference>
<dbReference type="InterPro" id="IPR050090">
    <property type="entry name" value="Tyrosine_recombinase_XerCD"/>
</dbReference>
<dbReference type="EMBL" id="BDCR01000004">
    <property type="protein sequence ID" value="GAT64349.1"/>
    <property type="molecule type" value="Genomic_DNA"/>
</dbReference>
<accession>A0A171AVU0</accession>
<reference evidence="6" key="1">
    <citation type="submission" date="2016-04" db="EMBL/GenBank/DDBJ databases">
        <title>Draft genome sequence of Paludibacter jiangxiensis strain NM7.</title>
        <authorList>
            <person name="Qiu Y."/>
            <person name="Matsuura N."/>
            <person name="Ohashi A."/>
            <person name="Tourlousse M.D."/>
            <person name="Sekiguchi Y."/>
        </authorList>
    </citation>
    <scope>NUCLEOTIDE SEQUENCE [LARGE SCALE GENOMIC DNA]</scope>
    <source>
        <strain evidence="6">NM7</strain>
    </source>
</reference>
<dbReference type="Pfam" id="PF17293">
    <property type="entry name" value="Arm-DNA-bind_5"/>
    <property type="match status" value="1"/>
</dbReference>
<keyword evidence="2" id="KW-0238">DNA-binding</keyword>
<dbReference type="Proteomes" id="UP000076586">
    <property type="component" value="Unassembled WGS sequence"/>
</dbReference>
<dbReference type="AlphaFoldDB" id="A0A171AVU0"/>
<dbReference type="GO" id="GO:0006310">
    <property type="term" value="P:DNA recombination"/>
    <property type="evidence" value="ECO:0007669"/>
    <property type="project" value="UniProtKB-KW"/>
</dbReference>
<dbReference type="InterPro" id="IPR010998">
    <property type="entry name" value="Integrase_recombinase_N"/>
</dbReference>
<evidence type="ECO:0000256" key="1">
    <source>
        <dbReference type="ARBA" id="ARBA00008857"/>
    </source>
</evidence>
<name>A0A171AVU0_9BACT</name>
<dbReference type="CDD" id="cd01185">
    <property type="entry name" value="INTN1_C_like"/>
    <property type="match status" value="1"/>
</dbReference>
<evidence type="ECO:0000313" key="5">
    <source>
        <dbReference type="EMBL" id="GAT64349.1"/>
    </source>
</evidence>
<dbReference type="Pfam" id="PF13102">
    <property type="entry name" value="Phage_int_SAM_5"/>
    <property type="match status" value="1"/>
</dbReference>
<dbReference type="InterPro" id="IPR025269">
    <property type="entry name" value="SAM-like_dom"/>
</dbReference>
<dbReference type="InterPro" id="IPR002104">
    <property type="entry name" value="Integrase_catalytic"/>
</dbReference>
<gene>
    <name evidence="5" type="ORF">PJIAN_4900</name>
</gene>
<dbReference type="GO" id="GO:0003677">
    <property type="term" value="F:DNA binding"/>
    <property type="evidence" value="ECO:0007669"/>
    <property type="project" value="UniProtKB-KW"/>
</dbReference>
<dbReference type="InterPro" id="IPR011010">
    <property type="entry name" value="DNA_brk_join_enz"/>
</dbReference>
<dbReference type="InterPro" id="IPR035386">
    <property type="entry name" value="Arm-DNA-bind_5"/>
</dbReference>
<comment type="caution">
    <text evidence="5">The sequence shown here is derived from an EMBL/GenBank/DDBJ whole genome shotgun (WGS) entry which is preliminary data.</text>
</comment>
<dbReference type="OrthoDB" id="1493636at2"/>
<sequence>MEKMILTVIYNRKGQLSKNGTALIQVRTYLNGCSKYFGTGIKITPDQWDKKHSKVKNHTNALRLNKQISDFLTKLEDIELTRRNAKKPFTLDILSEAITGNRPESFTQFMEMEIKADRTAAPATKVMQTTTFNALCEFRKSITFDELTFELMSDFERYLLGKKLHVNTVHKYFRHIRKFVNLAINKDYLELNKYPFRKFKLKSETTEREYLTPEELQAIENLTFTTENAHLEKIRDMFIFSCYCGLRFSDISALNKDNVHTIDGETWLILKMQKTSEPIRIPLYMLFAGRGVEILNRYTLPDRKYFFDAYTNQYVNRSLKDIASLAKIKKCVTFHTARHTQATYLLYKGVSITSVQKLLGHKKLQTTQIYSKVMDKTLLNELQTVNFG</sequence>
<dbReference type="InterPro" id="IPR013762">
    <property type="entry name" value="Integrase-like_cat_sf"/>
</dbReference>
<evidence type="ECO:0000256" key="2">
    <source>
        <dbReference type="ARBA" id="ARBA00023125"/>
    </source>
</evidence>